<dbReference type="Proteomes" id="UP001497383">
    <property type="component" value="Chromosome 4"/>
</dbReference>
<feature type="compositionally biased region" description="Acidic residues" evidence="1">
    <location>
        <begin position="363"/>
        <end position="373"/>
    </location>
</feature>
<dbReference type="EMBL" id="OZ022408">
    <property type="protein sequence ID" value="CAK9439155.1"/>
    <property type="molecule type" value="Genomic_DNA"/>
</dbReference>
<accession>A0ABP0ZPL8</accession>
<dbReference type="PANTHER" id="PTHR11216:SF174">
    <property type="entry name" value="GH06923P"/>
    <property type="match status" value="1"/>
</dbReference>
<dbReference type="InterPro" id="IPR011992">
    <property type="entry name" value="EF-hand-dom_pair"/>
</dbReference>
<dbReference type="SUPFAM" id="SSF47473">
    <property type="entry name" value="EF-hand"/>
    <property type="match status" value="1"/>
</dbReference>
<evidence type="ECO:0000256" key="1">
    <source>
        <dbReference type="SAM" id="MobiDB-lite"/>
    </source>
</evidence>
<feature type="compositionally biased region" description="Acidic residues" evidence="1">
    <location>
        <begin position="463"/>
        <end position="472"/>
    </location>
</feature>
<dbReference type="CDD" id="cd00052">
    <property type="entry name" value="EH"/>
    <property type="match status" value="1"/>
</dbReference>
<dbReference type="PROSITE" id="PS50031">
    <property type="entry name" value="EH"/>
    <property type="match status" value="1"/>
</dbReference>
<feature type="region of interest" description="Disordered" evidence="1">
    <location>
        <begin position="586"/>
        <end position="622"/>
    </location>
</feature>
<dbReference type="RefSeq" id="XP_066830317.1">
    <property type="nucleotide sequence ID" value="XM_066973482.1"/>
</dbReference>
<feature type="compositionally biased region" description="Basic and acidic residues" evidence="1">
    <location>
        <begin position="318"/>
        <end position="328"/>
    </location>
</feature>
<name>A0ABP0ZPL8_9ASCO</name>
<evidence type="ECO:0000313" key="4">
    <source>
        <dbReference type="Proteomes" id="UP001497383"/>
    </source>
</evidence>
<feature type="compositionally biased region" description="Low complexity" evidence="1">
    <location>
        <begin position="88"/>
        <end position="97"/>
    </location>
</feature>
<feature type="compositionally biased region" description="Basic residues" evidence="1">
    <location>
        <begin position="435"/>
        <end position="452"/>
    </location>
</feature>
<feature type="domain" description="EH" evidence="2">
    <location>
        <begin position="617"/>
        <end position="700"/>
    </location>
</feature>
<reference evidence="3 4" key="1">
    <citation type="submission" date="2024-03" db="EMBL/GenBank/DDBJ databases">
        <authorList>
            <person name="Brejova B."/>
        </authorList>
    </citation>
    <scope>NUCLEOTIDE SEQUENCE [LARGE SCALE GENOMIC DNA]</scope>
    <source>
        <strain evidence="3 4">CBS 14171</strain>
    </source>
</reference>
<proteinExistence type="predicted"/>
<evidence type="ECO:0000313" key="3">
    <source>
        <dbReference type="EMBL" id="CAK9439155.1"/>
    </source>
</evidence>
<organism evidence="3 4">
    <name type="scientific">Lodderomyces beijingensis</name>
    <dbReference type="NCBI Taxonomy" id="1775926"/>
    <lineage>
        <taxon>Eukaryota</taxon>
        <taxon>Fungi</taxon>
        <taxon>Dikarya</taxon>
        <taxon>Ascomycota</taxon>
        <taxon>Saccharomycotina</taxon>
        <taxon>Pichiomycetes</taxon>
        <taxon>Debaryomycetaceae</taxon>
        <taxon>Candida/Lodderomyces clade</taxon>
        <taxon>Lodderomyces</taxon>
    </lineage>
</organism>
<feature type="region of interest" description="Disordered" evidence="1">
    <location>
        <begin position="20"/>
        <end position="137"/>
    </location>
</feature>
<feature type="compositionally biased region" description="Polar residues" evidence="1">
    <location>
        <begin position="374"/>
        <end position="399"/>
    </location>
</feature>
<keyword evidence="4" id="KW-1185">Reference proteome</keyword>
<gene>
    <name evidence="3" type="ORF">LODBEIA_P33790</name>
</gene>
<dbReference type="Gene3D" id="1.10.238.10">
    <property type="entry name" value="EF-hand"/>
    <property type="match status" value="1"/>
</dbReference>
<feature type="region of interest" description="Disordered" evidence="1">
    <location>
        <begin position="273"/>
        <end position="486"/>
    </location>
</feature>
<dbReference type="Pfam" id="PF12763">
    <property type="entry name" value="EH"/>
    <property type="match status" value="1"/>
</dbReference>
<protein>
    <recommendedName>
        <fullName evidence="2">EH domain-containing protein</fullName>
    </recommendedName>
</protein>
<dbReference type="PANTHER" id="PTHR11216">
    <property type="entry name" value="EH DOMAIN"/>
    <property type="match status" value="1"/>
</dbReference>
<feature type="compositionally biased region" description="Low complexity" evidence="1">
    <location>
        <begin position="600"/>
        <end position="611"/>
    </location>
</feature>
<dbReference type="GeneID" id="92208575"/>
<feature type="compositionally biased region" description="Low complexity" evidence="1">
    <location>
        <begin position="44"/>
        <end position="60"/>
    </location>
</feature>
<sequence>MANGTAANAAALAAFNAVKKKEASSKQTDICDLPAALRSQSKIRTPTSQSQSRVSTPSSVANRKYGNYSDTSSISPKPPLKLETNVRSPSASSPSSEFDGESESDSFDYFNLGHNNSNRGDALRSPRSPRYSPQTPRDMISHVKNSIDSKAILNDASAKRLSNNYAPQEMLKNLKHSLNEKARPVNVLPRPVENEKGVDFLSDMRDRLDNTRKVVANNKSLKPGLKLESDNQLDDEGFYYYQQPGNGSYSSFESAASELENRGKRETREIREIRENSVRAQLPPQQPTPDSRRVSVEKEANQVSQPSTPDLHGISIDVTDHDAEKNDDNEVLTRVPLKIPENDKATASSRNTTRRKPPPKSDDELDIKDDTDDASTLNSELRQKTIRNGRSAETFSSGEGFNHPDDIASITDTDEPVPPRVRRKESKFPQFPDIRKHHHHSKHLFRHKHHSHKAPDTMPLSEADSEYTDAEASDAGYTSSNPAPLKVAPTMQQPVQFRTTMRKPNKRKDKSSKFDEYKPWKSHNDLNYLTDQERKRYEGVWVSNKGNYMDLMVTKLHGVNYALSGHDKTSSEHLEDSIKAALVSTNQAETKNESEGGGNTNTTTTSTTTGGAKQSDNGASTEKIVETDNRDRVEVNQLMLGAVVKRIWNRSKLPGDTLEQIWNLVDYRRDGTLSKNEFLVGMWLVDQCLYGRKLPKKIEPVVWESLGGIGVNVKKLK</sequence>
<dbReference type="SMART" id="SM00027">
    <property type="entry name" value="EH"/>
    <property type="match status" value="1"/>
</dbReference>
<evidence type="ECO:0000259" key="2">
    <source>
        <dbReference type="PROSITE" id="PS50031"/>
    </source>
</evidence>
<feature type="compositionally biased region" description="Basic and acidic residues" evidence="1">
    <location>
        <begin position="290"/>
        <end position="300"/>
    </location>
</feature>
<dbReference type="InterPro" id="IPR000261">
    <property type="entry name" value="EH_dom"/>
</dbReference>